<dbReference type="InterPro" id="IPR009057">
    <property type="entry name" value="Homeodomain-like_sf"/>
</dbReference>
<evidence type="ECO:0000256" key="12">
    <source>
        <dbReference type="ARBA" id="ARBA00023163"/>
    </source>
</evidence>
<keyword evidence="11 16" id="KW-0010">Activator</keyword>
<keyword evidence="8 16" id="KW-0902">Two-component regulatory system</keyword>
<comment type="subcellular location">
    <subcellularLocation>
        <location evidence="1 16">Cytoplasm</location>
    </subcellularLocation>
</comment>
<dbReference type="PANTHER" id="PTHR32071">
    <property type="entry name" value="TRANSCRIPTIONAL REGULATORY PROTEIN"/>
    <property type="match status" value="1"/>
</dbReference>
<keyword evidence="3 16" id="KW-0963">Cytoplasm</keyword>
<keyword evidence="13 16" id="KW-0535">Nitrogen fixation</keyword>
<evidence type="ECO:0000256" key="14">
    <source>
        <dbReference type="ARBA" id="ARBA00043886"/>
    </source>
</evidence>
<dbReference type="GO" id="GO:0005524">
    <property type="term" value="F:ATP binding"/>
    <property type="evidence" value="ECO:0007669"/>
    <property type="project" value="UniProtKB-KW"/>
</dbReference>
<dbReference type="Gene3D" id="1.10.10.60">
    <property type="entry name" value="Homeodomain-like"/>
    <property type="match status" value="1"/>
</dbReference>
<dbReference type="InterPro" id="IPR025943">
    <property type="entry name" value="Sigma_54_int_dom_ATP-bd_2"/>
</dbReference>
<sequence length="483" mass="53405">MPGQTVLLADDDAAIRMVLNQALSRAGYEVRPTGNISTMWNWVSRGEGDLLITDVSMPDGNAFDVMPKIKKMRPELPVVVMSAQNTFMTAIRASELGAYEYLPKPFDITEVLAVVGRALAEIRRPAAAERKGDEQGENMPLIGRSAAMQDIYRALARLMQTDLTVMVTGESGTGKELVAKALHTFGRRKNGPFVAINMAAIPRDLIEAELFGHERGAFTGATARSSGRFEQAEGGTLFLDEIGDMPMDAQTRLLRVLQEGEYTMVGGRTAIKSDVRIVAATHRDLGQLIRQGLFREDLYYRLNVVPIRLPPLRERIDDVPDLAASFLKSGLHKGEAPKVLSPEALRLMQQYSWPGNVRELENLVRRLAALYADEVISPEIVQNELDLSERPDFSARSGPADITTAIESELAHLFREYEPNLPPAGVYQRVIDKVEVPLISTVLNLCSGNQIKAAELLGLNRNTLRKKIRTHGIEIVKQSRQVG</sequence>
<dbReference type="SUPFAM" id="SSF52172">
    <property type="entry name" value="CheY-like"/>
    <property type="match status" value="1"/>
</dbReference>
<dbReference type="GO" id="GO:0005737">
    <property type="term" value="C:cytoplasm"/>
    <property type="evidence" value="ECO:0007669"/>
    <property type="project" value="UniProtKB-SubCell"/>
</dbReference>
<dbReference type="PROSITE" id="PS00675">
    <property type="entry name" value="SIGMA54_INTERACT_1"/>
    <property type="match status" value="1"/>
</dbReference>
<dbReference type="SMART" id="SM00448">
    <property type="entry name" value="REC"/>
    <property type="match status" value="1"/>
</dbReference>
<keyword evidence="6 16" id="KW-0547">Nucleotide-binding</keyword>
<dbReference type="GO" id="GO:0006355">
    <property type="term" value="P:regulation of DNA-templated transcription"/>
    <property type="evidence" value="ECO:0007669"/>
    <property type="project" value="InterPro"/>
</dbReference>
<dbReference type="CDD" id="cd00009">
    <property type="entry name" value="AAA"/>
    <property type="match status" value="1"/>
</dbReference>
<feature type="domain" description="Sigma-54 factor interaction" evidence="17">
    <location>
        <begin position="141"/>
        <end position="369"/>
    </location>
</feature>
<evidence type="ECO:0000259" key="17">
    <source>
        <dbReference type="PROSITE" id="PS50045"/>
    </source>
</evidence>
<dbReference type="InterPro" id="IPR025662">
    <property type="entry name" value="Sigma_54_int_dom_ATP-bd_1"/>
</dbReference>
<keyword evidence="4 16" id="KW-0678">Repressor</keyword>
<keyword evidence="5 15" id="KW-0597">Phosphoprotein</keyword>
<keyword evidence="7 16" id="KW-0067">ATP-binding</keyword>
<dbReference type="GO" id="GO:0000156">
    <property type="term" value="F:phosphorelay response regulator activity"/>
    <property type="evidence" value="ECO:0007669"/>
    <property type="project" value="UniProtKB-UniRule"/>
</dbReference>
<keyword evidence="20" id="KW-1185">Reference proteome</keyword>
<dbReference type="FunFam" id="3.40.50.300:FF:000006">
    <property type="entry name" value="DNA-binding transcriptional regulator NtrC"/>
    <property type="match status" value="1"/>
</dbReference>
<evidence type="ECO:0000256" key="15">
    <source>
        <dbReference type="PROSITE-ProRule" id="PRU00169"/>
    </source>
</evidence>
<dbReference type="OrthoDB" id="9802388at2"/>
<evidence type="ECO:0000256" key="1">
    <source>
        <dbReference type="ARBA" id="ARBA00004496"/>
    </source>
</evidence>
<dbReference type="PANTHER" id="PTHR32071:SF95">
    <property type="entry name" value="DNA-BINDING TRANSCRIPTIONAL REGULATOR NTRC"/>
    <property type="match status" value="1"/>
</dbReference>
<comment type="caution">
    <text evidence="19">The sequence shown here is derived from an EMBL/GenBank/DDBJ whole genome shotgun (WGS) entry which is preliminary data.</text>
</comment>
<evidence type="ECO:0000256" key="7">
    <source>
        <dbReference type="ARBA" id="ARBA00022840"/>
    </source>
</evidence>
<evidence type="ECO:0000256" key="5">
    <source>
        <dbReference type="ARBA" id="ARBA00022553"/>
    </source>
</evidence>
<evidence type="ECO:0000256" key="8">
    <source>
        <dbReference type="ARBA" id="ARBA00023012"/>
    </source>
</evidence>
<dbReference type="PROSITE" id="PS50045">
    <property type="entry name" value="SIGMA54_INTERACT_4"/>
    <property type="match status" value="1"/>
</dbReference>
<dbReference type="Pfam" id="PF25601">
    <property type="entry name" value="AAA_lid_14"/>
    <property type="match status" value="1"/>
</dbReference>
<name>A0A369W2P1_9HYPH</name>
<dbReference type="PROSITE" id="PS00676">
    <property type="entry name" value="SIGMA54_INTERACT_2"/>
    <property type="match status" value="1"/>
</dbReference>
<dbReference type="Gene3D" id="3.40.50.300">
    <property type="entry name" value="P-loop containing nucleotide triphosphate hydrolases"/>
    <property type="match status" value="1"/>
</dbReference>
<evidence type="ECO:0000259" key="18">
    <source>
        <dbReference type="PROSITE" id="PS50110"/>
    </source>
</evidence>
<evidence type="ECO:0000256" key="16">
    <source>
        <dbReference type="RuleBase" id="RU365013"/>
    </source>
</evidence>
<keyword evidence="9 16" id="KW-0805">Transcription regulation</keyword>
<protein>
    <recommendedName>
        <fullName evidence="2 16">DNA-binding transcriptional regulator NtrC</fullName>
    </recommendedName>
    <alternativeName>
        <fullName evidence="16">Nitrogen regulation protein NR(I)</fullName>
    </alternativeName>
</protein>
<comment type="function">
    <text evidence="14 16">Member of the two-component regulatory system NtrB/NtrC, which controls expression of the nitrogen-regulated (ntr) genes in response to nitrogen limitation. Phosphorylated NtrC binds directly to DNA and stimulates the formation of open promoter-sigma54-RNA polymerase complexes.</text>
</comment>
<dbReference type="Gene3D" id="1.10.8.60">
    <property type="match status" value="1"/>
</dbReference>
<gene>
    <name evidence="16 19" type="primary">ntrC</name>
    <name evidence="19" type="ORF">DVH29_10755</name>
</gene>
<evidence type="ECO:0000256" key="10">
    <source>
        <dbReference type="ARBA" id="ARBA00023125"/>
    </source>
</evidence>
<evidence type="ECO:0000256" key="4">
    <source>
        <dbReference type="ARBA" id="ARBA00022491"/>
    </source>
</evidence>
<evidence type="ECO:0000256" key="3">
    <source>
        <dbReference type="ARBA" id="ARBA00022490"/>
    </source>
</evidence>
<feature type="domain" description="Response regulatory" evidence="18">
    <location>
        <begin position="5"/>
        <end position="119"/>
    </location>
</feature>
<dbReference type="InterPro" id="IPR002078">
    <property type="entry name" value="Sigma_54_int"/>
</dbReference>
<dbReference type="InterPro" id="IPR001789">
    <property type="entry name" value="Sig_transdc_resp-reg_receiver"/>
</dbReference>
<dbReference type="InterPro" id="IPR025944">
    <property type="entry name" value="Sigma_54_int_dom_CS"/>
</dbReference>
<accession>A0A369W2P1</accession>
<dbReference type="Pfam" id="PF02954">
    <property type="entry name" value="HTH_8"/>
    <property type="match status" value="1"/>
</dbReference>
<dbReference type="InterPro" id="IPR003593">
    <property type="entry name" value="AAA+_ATPase"/>
</dbReference>
<dbReference type="InterPro" id="IPR027417">
    <property type="entry name" value="P-loop_NTPase"/>
</dbReference>
<dbReference type="SUPFAM" id="SSF46689">
    <property type="entry name" value="Homeodomain-like"/>
    <property type="match status" value="1"/>
</dbReference>
<dbReference type="Pfam" id="PF00158">
    <property type="entry name" value="Sigma54_activat"/>
    <property type="match status" value="1"/>
</dbReference>
<keyword evidence="12 16" id="KW-0804">Transcription</keyword>
<proteinExistence type="predicted"/>
<dbReference type="InterPro" id="IPR058031">
    <property type="entry name" value="AAA_lid_NorR"/>
</dbReference>
<evidence type="ECO:0000256" key="11">
    <source>
        <dbReference type="ARBA" id="ARBA00023159"/>
    </source>
</evidence>
<dbReference type="Gene3D" id="3.40.50.2300">
    <property type="match status" value="1"/>
</dbReference>
<evidence type="ECO:0000313" key="20">
    <source>
        <dbReference type="Proteomes" id="UP000253759"/>
    </source>
</evidence>
<dbReference type="PROSITE" id="PS50110">
    <property type="entry name" value="RESPONSE_REGULATORY"/>
    <property type="match status" value="1"/>
</dbReference>
<dbReference type="SMART" id="SM00382">
    <property type="entry name" value="AAA"/>
    <property type="match status" value="1"/>
</dbReference>
<dbReference type="Proteomes" id="UP000253759">
    <property type="component" value="Unassembled WGS sequence"/>
</dbReference>
<organism evidence="19 20">
    <name type="scientific">Pelagibacterium lacus</name>
    <dbReference type="NCBI Taxonomy" id="2282655"/>
    <lineage>
        <taxon>Bacteria</taxon>
        <taxon>Pseudomonadati</taxon>
        <taxon>Pseudomonadota</taxon>
        <taxon>Alphaproteobacteria</taxon>
        <taxon>Hyphomicrobiales</taxon>
        <taxon>Devosiaceae</taxon>
        <taxon>Pelagibacterium</taxon>
    </lineage>
</organism>
<dbReference type="GO" id="GO:0043565">
    <property type="term" value="F:sequence-specific DNA binding"/>
    <property type="evidence" value="ECO:0007669"/>
    <property type="project" value="InterPro"/>
</dbReference>
<reference evidence="20" key="1">
    <citation type="submission" date="2018-07" db="EMBL/GenBank/DDBJ databases">
        <authorList>
            <person name="Liu B.-T."/>
            <person name="Du Z."/>
        </authorList>
    </citation>
    <scope>NUCLEOTIDE SEQUENCE [LARGE SCALE GENOMIC DNA]</scope>
    <source>
        <strain evidence="20">XYN52</strain>
    </source>
</reference>
<dbReference type="NCBIfam" id="TIGR01818">
    <property type="entry name" value="ntrC"/>
    <property type="match status" value="1"/>
</dbReference>
<dbReference type="PROSITE" id="PS00688">
    <property type="entry name" value="SIGMA54_INTERACT_3"/>
    <property type="match status" value="1"/>
</dbReference>
<dbReference type="InterPro" id="IPR010114">
    <property type="entry name" value="Transcript_reg_NtrC"/>
</dbReference>
<dbReference type="InterPro" id="IPR002197">
    <property type="entry name" value="HTH_Fis"/>
</dbReference>
<dbReference type="RefSeq" id="WP_114646180.1">
    <property type="nucleotide sequence ID" value="NZ_QQNH01000014.1"/>
</dbReference>
<evidence type="ECO:0000256" key="2">
    <source>
        <dbReference type="ARBA" id="ARBA00019059"/>
    </source>
</evidence>
<dbReference type="AlphaFoldDB" id="A0A369W2P1"/>
<evidence type="ECO:0000256" key="13">
    <source>
        <dbReference type="ARBA" id="ARBA00023231"/>
    </source>
</evidence>
<dbReference type="InterPro" id="IPR011006">
    <property type="entry name" value="CheY-like_superfamily"/>
</dbReference>
<dbReference type="GO" id="GO:0006808">
    <property type="term" value="P:regulation of nitrogen utilization"/>
    <property type="evidence" value="ECO:0007669"/>
    <property type="project" value="UniProtKB-UniRule"/>
</dbReference>
<evidence type="ECO:0000256" key="9">
    <source>
        <dbReference type="ARBA" id="ARBA00023015"/>
    </source>
</evidence>
<dbReference type="PRINTS" id="PR01590">
    <property type="entry name" value="HTHFIS"/>
</dbReference>
<dbReference type="EMBL" id="QQNH01000014">
    <property type="protein sequence ID" value="RDE08633.1"/>
    <property type="molecule type" value="Genomic_DNA"/>
</dbReference>
<evidence type="ECO:0000313" key="19">
    <source>
        <dbReference type="EMBL" id="RDE08633.1"/>
    </source>
</evidence>
<evidence type="ECO:0000256" key="6">
    <source>
        <dbReference type="ARBA" id="ARBA00022741"/>
    </source>
</evidence>
<dbReference type="SUPFAM" id="SSF52540">
    <property type="entry name" value="P-loop containing nucleoside triphosphate hydrolases"/>
    <property type="match status" value="1"/>
</dbReference>
<keyword evidence="10 16" id="KW-0238">DNA-binding</keyword>
<feature type="modified residue" description="4-aspartylphosphate" evidence="15">
    <location>
        <position position="54"/>
    </location>
</feature>
<dbReference type="Pfam" id="PF00072">
    <property type="entry name" value="Response_reg"/>
    <property type="match status" value="1"/>
</dbReference>